<dbReference type="GO" id="GO:0005886">
    <property type="term" value="C:plasma membrane"/>
    <property type="evidence" value="ECO:0007669"/>
    <property type="project" value="UniProtKB-SubCell"/>
</dbReference>
<dbReference type="PANTHER" id="PTHR43646">
    <property type="entry name" value="GLYCOSYLTRANSFERASE"/>
    <property type="match status" value="1"/>
</dbReference>
<keyword evidence="2" id="KW-1003">Cell membrane</keyword>
<dbReference type="Pfam" id="PF00535">
    <property type="entry name" value="Glycos_transf_2"/>
    <property type="match status" value="1"/>
</dbReference>
<dbReference type="Gene3D" id="3.90.550.10">
    <property type="entry name" value="Spore Coat Polysaccharide Biosynthesis Protein SpsA, Chain A"/>
    <property type="match status" value="1"/>
</dbReference>
<proteinExistence type="predicted"/>
<dbReference type="AlphaFoldDB" id="A0AB33Z082"/>
<dbReference type="GO" id="GO:0016757">
    <property type="term" value="F:glycosyltransferase activity"/>
    <property type="evidence" value="ECO:0007669"/>
    <property type="project" value="UniProtKB-KW"/>
</dbReference>
<accession>A0AB33Z082</accession>
<protein>
    <submittedName>
        <fullName evidence="7">Family 2 glycosyl transferase</fullName>
    </submittedName>
</protein>
<dbReference type="NCBIfam" id="TIGR04283">
    <property type="entry name" value="glyco_like_mftF"/>
    <property type="match status" value="1"/>
</dbReference>
<sequence>MPELSIIIPTLNEETALPVTLASLQSLRREGVEIIVVDGGSTDKTVCCTEGLVEQLVVSSAGRAVQLNKGAQVARGKVLLFLHADTLLAGRAIKKLLKQPKQPTLCWGRFKVKLDDTAIVFRIIETMMNWRSCLTGIVTGDHAMFVSKHLFEQVGGYPCIELMEDIAISKKLKKVSKPICLKETVTTSCRRWQVNGVVKTVLLMWSLRWAYFFNAEPKVLAQKYRQIRIK</sequence>
<dbReference type="InterPro" id="IPR001173">
    <property type="entry name" value="Glyco_trans_2-like"/>
</dbReference>
<evidence type="ECO:0000256" key="2">
    <source>
        <dbReference type="ARBA" id="ARBA00022475"/>
    </source>
</evidence>
<dbReference type="InterPro" id="IPR029044">
    <property type="entry name" value="Nucleotide-diphossugar_trans"/>
</dbReference>
<dbReference type="PANTHER" id="PTHR43646:SF2">
    <property type="entry name" value="GLYCOSYLTRANSFERASE 2-LIKE DOMAIN-CONTAINING PROTEIN"/>
    <property type="match status" value="1"/>
</dbReference>
<keyword evidence="4 7" id="KW-0808">Transferase</keyword>
<gene>
    <name evidence="7" type="ORF">L196_09344</name>
</gene>
<evidence type="ECO:0000259" key="6">
    <source>
        <dbReference type="Pfam" id="PF00535"/>
    </source>
</evidence>
<evidence type="ECO:0000313" key="7">
    <source>
        <dbReference type="EMBL" id="EPD12597.1"/>
    </source>
</evidence>
<evidence type="ECO:0000313" key="8">
    <source>
        <dbReference type="Proteomes" id="UP000015462"/>
    </source>
</evidence>
<dbReference type="CDD" id="cd02522">
    <property type="entry name" value="GT_2_like_a"/>
    <property type="match status" value="1"/>
</dbReference>
<keyword evidence="8" id="KW-1185">Reference proteome</keyword>
<dbReference type="SUPFAM" id="SSF53448">
    <property type="entry name" value="Nucleotide-diphospho-sugar transferases"/>
    <property type="match status" value="1"/>
</dbReference>
<evidence type="ECO:0000256" key="5">
    <source>
        <dbReference type="ARBA" id="ARBA00023136"/>
    </source>
</evidence>
<keyword evidence="3" id="KW-0328">Glycosyltransferase</keyword>
<dbReference type="Proteomes" id="UP000015462">
    <property type="component" value="Unassembled WGS sequence"/>
</dbReference>
<keyword evidence="5" id="KW-0472">Membrane</keyword>
<comment type="caution">
    <text evidence="7">The sequence shown here is derived from an EMBL/GenBank/DDBJ whole genome shotgun (WGS) entry which is preliminary data.</text>
</comment>
<feature type="domain" description="Glycosyltransferase 2-like" evidence="6">
    <location>
        <begin position="5"/>
        <end position="118"/>
    </location>
</feature>
<evidence type="ECO:0000256" key="4">
    <source>
        <dbReference type="ARBA" id="ARBA00022679"/>
    </source>
</evidence>
<dbReference type="EMBL" id="ASHL01000008">
    <property type="protein sequence ID" value="EPD12597.1"/>
    <property type="molecule type" value="Genomic_DNA"/>
</dbReference>
<evidence type="ECO:0000256" key="1">
    <source>
        <dbReference type="ARBA" id="ARBA00004236"/>
    </source>
</evidence>
<comment type="subcellular location">
    <subcellularLocation>
        <location evidence="1">Cell membrane</location>
    </subcellularLocation>
</comment>
<reference evidence="7 8" key="1">
    <citation type="journal article" date="2013" name="Genome Announc.">
        <title>Genome Sequence of the Pyrene- and Fluoranthene-Degrading Bacterium Cycloclasticus sp. Strain PY97M.</title>
        <authorList>
            <person name="Cui Z."/>
            <person name="Xu G."/>
            <person name="Li Q."/>
            <person name="Gao W."/>
            <person name="Zheng L."/>
        </authorList>
    </citation>
    <scope>NUCLEOTIDE SEQUENCE [LARGE SCALE GENOMIC DNA]</scope>
    <source>
        <strain evidence="7 8">PY97M</strain>
    </source>
</reference>
<dbReference type="RefSeq" id="WP_016390773.1">
    <property type="nucleotide sequence ID" value="NZ_FQZJ01000004.1"/>
</dbReference>
<evidence type="ECO:0000256" key="3">
    <source>
        <dbReference type="ARBA" id="ARBA00022676"/>
    </source>
</evidence>
<dbReference type="InterPro" id="IPR026461">
    <property type="entry name" value="Trfase_2_rSAM/seldom_assoc"/>
</dbReference>
<organism evidence="7 8">
    <name type="scientific">Cycloclasticus pugetii</name>
    <dbReference type="NCBI Taxonomy" id="34068"/>
    <lineage>
        <taxon>Bacteria</taxon>
        <taxon>Pseudomonadati</taxon>
        <taxon>Pseudomonadota</taxon>
        <taxon>Gammaproteobacteria</taxon>
        <taxon>Thiotrichales</taxon>
        <taxon>Piscirickettsiaceae</taxon>
        <taxon>Cycloclasticus</taxon>
    </lineage>
</organism>
<name>A0AB33Z082_9GAMM</name>